<dbReference type="AlphaFoldDB" id="A0A926US69"/>
<accession>A0A926US69</accession>
<evidence type="ECO:0000313" key="2">
    <source>
        <dbReference type="Proteomes" id="UP000631421"/>
    </source>
</evidence>
<evidence type="ECO:0000313" key="1">
    <source>
        <dbReference type="EMBL" id="MBD2150119.1"/>
    </source>
</evidence>
<keyword evidence="2" id="KW-1185">Reference proteome</keyword>
<protein>
    <submittedName>
        <fullName evidence="1">DUF928 domain-containing protein</fullName>
    </submittedName>
</protein>
<dbReference type="EMBL" id="JACJPY010000019">
    <property type="protein sequence ID" value="MBD2150119.1"/>
    <property type="molecule type" value="Genomic_DNA"/>
</dbReference>
<reference evidence="1" key="2">
    <citation type="submission" date="2020-08" db="EMBL/GenBank/DDBJ databases">
        <authorList>
            <person name="Chen M."/>
            <person name="Teng W."/>
            <person name="Zhao L."/>
            <person name="Hu C."/>
            <person name="Zhou Y."/>
            <person name="Han B."/>
            <person name="Song L."/>
            <person name="Shu W."/>
        </authorList>
    </citation>
    <scope>NUCLEOTIDE SEQUENCE</scope>
    <source>
        <strain evidence="1">FACHB-1277</strain>
    </source>
</reference>
<dbReference type="Proteomes" id="UP000631421">
    <property type="component" value="Unassembled WGS sequence"/>
</dbReference>
<dbReference type="Pfam" id="PF06051">
    <property type="entry name" value="DUF928"/>
    <property type="match status" value="1"/>
</dbReference>
<dbReference type="InterPro" id="IPR010328">
    <property type="entry name" value="DUF928"/>
</dbReference>
<proteinExistence type="predicted"/>
<comment type="caution">
    <text evidence="1">The sequence shown here is derived from an EMBL/GenBank/DDBJ whole genome shotgun (WGS) entry which is preliminary data.</text>
</comment>
<sequence length="272" mass="29849">MFSTKFTGGDRPMVSQKRFMQLTISALIALPLITAQSALAQGRRVRYIPPSNLDAPKVSVPGATRSACDAPGSCLIALLPNLKVQDAPLPQSLAERPTIYFLVPKTSGFAYFSLDEDNGTAIQRKRIYKTKFKISNDAGLIAFRLPDDAPKLELNKKYSWQFSVPIGYGSQSVYGSFQRVALDSKVTAKLATMSHPLDRAALLASSGIWFEAVQTLAEAQVALPQNAEVLSEWQELLKAASLDRVLPFTFVSQIRETPPQNSPLPTNKLDTY</sequence>
<gene>
    <name evidence="1" type="ORF">H6F44_08300</name>
</gene>
<reference evidence="1" key="1">
    <citation type="journal article" date="2015" name="ISME J.">
        <title>Draft Genome Sequence of Streptomyces incarnatus NRRL8089, which Produces the Nucleoside Antibiotic Sinefungin.</title>
        <authorList>
            <person name="Oshima K."/>
            <person name="Hattori M."/>
            <person name="Shimizu H."/>
            <person name="Fukuda K."/>
            <person name="Nemoto M."/>
            <person name="Inagaki K."/>
            <person name="Tamura T."/>
        </authorList>
    </citation>
    <scope>NUCLEOTIDE SEQUENCE</scope>
    <source>
        <strain evidence="1">FACHB-1277</strain>
    </source>
</reference>
<name>A0A926US69_9CYAN</name>
<dbReference type="RefSeq" id="WP_190350482.1">
    <property type="nucleotide sequence ID" value="NZ_JACJPY010000019.1"/>
</dbReference>
<organism evidence="1 2">
    <name type="scientific">Pseudanabaena cinerea FACHB-1277</name>
    <dbReference type="NCBI Taxonomy" id="2949581"/>
    <lineage>
        <taxon>Bacteria</taxon>
        <taxon>Bacillati</taxon>
        <taxon>Cyanobacteriota</taxon>
        <taxon>Cyanophyceae</taxon>
        <taxon>Pseudanabaenales</taxon>
        <taxon>Pseudanabaenaceae</taxon>
        <taxon>Pseudanabaena</taxon>
        <taxon>Pseudanabaena cinerea</taxon>
    </lineage>
</organism>